<keyword evidence="2" id="KW-1003">Cell membrane</keyword>
<dbReference type="InterPro" id="IPR005495">
    <property type="entry name" value="LptG/LptF_permease"/>
</dbReference>
<reference evidence="8" key="1">
    <citation type="submission" date="2016-10" db="EMBL/GenBank/DDBJ databases">
        <authorList>
            <person name="Varghese N."/>
            <person name="Submissions S."/>
        </authorList>
    </citation>
    <scope>NUCLEOTIDE SEQUENCE [LARGE SCALE GENOMIC DNA]</scope>
    <source>
        <strain evidence="8">DSM 26893</strain>
    </source>
</reference>
<dbReference type="InterPro" id="IPR030923">
    <property type="entry name" value="LptG"/>
</dbReference>
<evidence type="ECO:0000256" key="1">
    <source>
        <dbReference type="ARBA" id="ARBA00004651"/>
    </source>
</evidence>
<dbReference type="GO" id="GO:0055085">
    <property type="term" value="P:transmembrane transport"/>
    <property type="evidence" value="ECO:0007669"/>
    <property type="project" value="InterPro"/>
</dbReference>
<comment type="subcellular location">
    <subcellularLocation>
        <location evidence="1">Cell membrane</location>
        <topology evidence="1">Multi-pass membrane protein</topology>
    </subcellularLocation>
</comment>
<feature type="transmembrane region" description="Helical" evidence="6">
    <location>
        <begin position="59"/>
        <end position="79"/>
    </location>
</feature>
<protein>
    <submittedName>
        <fullName evidence="7">Lipopolysaccharide export system permease protein</fullName>
    </submittedName>
</protein>
<dbReference type="GO" id="GO:0043190">
    <property type="term" value="C:ATP-binding cassette (ABC) transporter complex"/>
    <property type="evidence" value="ECO:0007669"/>
    <property type="project" value="InterPro"/>
</dbReference>
<keyword evidence="4 6" id="KW-1133">Transmembrane helix</keyword>
<gene>
    <name evidence="7" type="ORF">SAMN04488011_101385</name>
</gene>
<dbReference type="AlphaFoldDB" id="A0A1H8B065"/>
<dbReference type="GO" id="GO:0015920">
    <property type="term" value="P:lipopolysaccharide transport"/>
    <property type="evidence" value="ECO:0007669"/>
    <property type="project" value="TreeGrafter"/>
</dbReference>
<dbReference type="NCBIfam" id="TIGR04408">
    <property type="entry name" value="LptG_lptG"/>
    <property type="match status" value="1"/>
</dbReference>
<keyword evidence="5 6" id="KW-0472">Membrane</keyword>
<keyword evidence="8" id="KW-1185">Reference proteome</keyword>
<feature type="transmembrane region" description="Helical" evidence="6">
    <location>
        <begin position="99"/>
        <end position="121"/>
    </location>
</feature>
<dbReference type="PANTHER" id="PTHR33529:SF2">
    <property type="entry name" value="LIPOPOLYSACCHARIDE EXPORT SYSTEM PERMEASE PROTEIN LPTG"/>
    <property type="match status" value="1"/>
</dbReference>
<proteinExistence type="predicted"/>
<dbReference type="Proteomes" id="UP000199372">
    <property type="component" value="Unassembled WGS sequence"/>
</dbReference>
<evidence type="ECO:0000256" key="6">
    <source>
        <dbReference type="SAM" id="Phobius"/>
    </source>
</evidence>
<keyword evidence="3 6" id="KW-0812">Transmembrane</keyword>
<organism evidence="7 8">
    <name type="scientific">Palleronia pelagia</name>
    <dbReference type="NCBI Taxonomy" id="387096"/>
    <lineage>
        <taxon>Bacteria</taxon>
        <taxon>Pseudomonadati</taxon>
        <taxon>Pseudomonadota</taxon>
        <taxon>Alphaproteobacteria</taxon>
        <taxon>Rhodobacterales</taxon>
        <taxon>Roseobacteraceae</taxon>
        <taxon>Palleronia</taxon>
    </lineage>
</organism>
<dbReference type="RefSeq" id="WP_091844376.1">
    <property type="nucleotide sequence ID" value="NZ_FOCM01000001.1"/>
</dbReference>
<evidence type="ECO:0000256" key="4">
    <source>
        <dbReference type="ARBA" id="ARBA00022989"/>
    </source>
</evidence>
<dbReference type="EMBL" id="FOCM01000001">
    <property type="protein sequence ID" value="SEM76335.1"/>
    <property type="molecule type" value="Genomic_DNA"/>
</dbReference>
<name>A0A1H8B065_9RHOB</name>
<dbReference type="OrthoDB" id="9798468at2"/>
<feature type="transmembrane region" description="Helical" evidence="6">
    <location>
        <begin position="275"/>
        <end position="297"/>
    </location>
</feature>
<feature type="transmembrane region" description="Helical" evidence="6">
    <location>
        <begin position="309"/>
        <end position="331"/>
    </location>
</feature>
<dbReference type="PANTHER" id="PTHR33529">
    <property type="entry name" value="SLR0882 PROTEIN-RELATED"/>
    <property type="match status" value="1"/>
</dbReference>
<evidence type="ECO:0000256" key="2">
    <source>
        <dbReference type="ARBA" id="ARBA00022475"/>
    </source>
</evidence>
<evidence type="ECO:0000313" key="7">
    <source>
        <dbReference type="EMBL" id="SEM76335.1"/>
    </source>
</evidence>
<evidence type="ECO:0000256" key="5">
    <source>
        <dbReference type="ARBA" id="ARBA00023136"/>
    </source>
</evidence>
<dbReference type="Pfam" id="PF03739">
    <property type="entry name" value="LptF_LptG"/>
    <property type="match status" value="1"/>
</dbReference>
<sequence>MILHRYFARRFLTTFLMVAAIFFGILMLLDLVEQVRRFDGDGVSFARLLGLTALSVPETLYRILPLLVIMATLALFLNLARTSELVVTRASGRSALRSLTAPVAVALVVGGLGVAVLNPIVAATSQQYDRQVTLIQGGDRAALTISEDGLWLRQGGNGQQTVIRAVRANPDGTILYGVSFLGFTSFGAPSYRIEAEEARLDGAEWRLTDAKEWRFDSPNPEQGARTHEDLVVDATLTATQILDSFANPSGVPVWDLPRFIDQLESAGFSARKHRVWLQMELSMPLLLAAMVLVGAGFTMRHTRFGRTGLMVLLALGLGFALFFIRNFAQILGETGQIPILLAAWGPPVAAILLPLGLLLHWEDG</sequence>
<feature type="transmembrane region" description="Helical" evidence="6">
    <location>
        <begin position="12"/>
        <end position="29"/>
    </location>
</feature>
<evidence type="ECO:0000313" key="8">
    <source>
        <dbReference type="Proteomes" id="UP000199372"/>
    </source>
</evidence>
<evidence type="ECO:0000256" key="3">
    <source>
        <dbReference type="ARBA" id="ARBA00022692"/>
    </source>
</evidence>
<accession>A0A1H8B065</accession>
<feature type="transmembrane region" description="Helical" evidence="6">
    <location>
        <begin position="337"/>
        <end position="359"/>
    </location>
</feature>